<reference evidence="3" key="1">
    <citation type="submission" date="2017-11" db="EMBL/GenBank/DDBJ databases">
        <authorList>
            <person name="Zhu W."/>
        </authorList>
    </citation>
    <scope>NUCLEOTIDE SEQUENCE [LARGE SCALE GENOMIC DNA]</scope>
    <source>
        <strain evidence="3">CAU 1183</strain>
    </source>
</reference>
<dbReference type="PANTHER" id="PTHR37826">
    <property type="entry name" value="FLOTILLIN BAND_7_5 DOMAIN PROTEIN"/>
    <property type="match status" value="1"/>
</dbReference>
<gene>
    <name evidence="2" type="ORF">CWR48_12145</name>
</gene>
<dbReference type="AlphaFoldDB" id="A0A3D8PTN3"/>
<dbReference type="RefSeq" id="WP_115773504.1">
    <property type="nucleotide sequence ID" value="NZ_PIOC01000017.1"/>
</dbReference>
<accession>A0A3D8PTN3</accession>
<feature type="transmembrane region" description="Helical" evidence="1">
    <location>
        <begin position="315"/>
        <end position="338"/>
    </location>
</feature>
<dbReference type="OrthoDB" id="3182597at2"/>
<name>A0A3D8PTN3_9BACI</name>
<organism evidence="2 3">
    <name type="scientific">Oceanobacillus arenosus</name>
    <dbReference type="NCBI Taxonomy" id="1229153"/>
    <lineage>
        <taxon>Bacteria</taxon>
        <taxon>Bacillati</taxon>
        <taxon>Bacillota</taxon>
        <taxon>Bacilli</taxon>
        <taxon>Bacillales</taxon>
        <taxon>Bacillaceae</taxon>
        <taxon>Oceanobacillus</taxon>
    </lineage>
</organism>
<keyword evidence="1" id="KW-0472">Membrane</keyword>
<keyword evidence="3" id="KW-1185">Reference proteome</keyword>
<sequence>MVIHYKCPNCGGEMLFESNTGLLTCQSCGRTDNIEGFSDDYVTKTFSEEEAKEYQCENCGAVIITDADTTATACSFCGAAVVLGDRLSGILAPAKVLPFTISKEEAKAAFQKWCKNGRLTPKGFMEANRIKGITGIYVPFWLYDLDSDAKVDAVGTKVRTYTSGDYIYTETKYYDIYRDIDLNFQKVPVDASEKLNDKLMDKLEPFEFKNLKDFKTPYLAGYIAEKYNYDDNELFPRVELKIDKYIDSYIRSTISGYQSVNYHNKRINTRNKNSYYVLLPVWMFYYDYNKSEHVFAMNGQTGKVVGKPPLSFGKIATWFTSIAGGGFIALKLISWLFLGGLI</sequence>
<evidence type="ECO:0000256" key="1">
    <source>
        <dbReference type="SAM" id="Phobius"/>
    </source>
</evidence>
<dbReference type="EMBL" id="PIOC01000017">
    <property type="protein sequence ID" value="RDW18325.1"/>
    <property type="molecule type" value="Genomic_DNA"/>
</dbReference>
<dbReference type="Gene3D" id="2.20.28.30">
    <property type="entry name" value="RNA polymerase ii, chain L"/>
    <property type="match status" value="1"/>
</dbReference>
<proteinExistence type="predicted"/>
<comment type="caution">
    <text evidence="2">The sequence shown here is derived from an EMBL/GenBank/DDBJ whole genome shotgun (WGS) entry which is preliminary data.</text>
</comment>
<evidence type="ECO:0000313" key="2">
    <source>
        <dbReference type="EMBL" id="RDW18325.1"/>
    </source>
</evidence>
<dbReference type="PANTHER" id="PTHR37826:SF3">
    <property type="entry name" value="J DOMAIN-CONTAINING PROTEIN"/>
    <property type="match status" value="1"/>
</dbReference>
<evidence type="ECO:0000313" key="3">
    <source>
        <dbReference type="Proteomes" id="UP000257143"/>
    </source>
</evidence>
<dbReference type="Proteomes" id="UP000257143">
    <property type="component" value="Unassembled WGS sequence"/>
</dbReference>
<keyword evidence="1" id="KW-1133">Transmembrane helix</keyword>
<protein>
    <submittedName>
        <fullName evidence="2">Uncharacterized protein</fullName>
    </submittedName>
</protein>
<keyword evidence="1" id="KW-0812">Transmembrane</keyword>